<organism evidence="6 7">
    <name type="scientific">Paenibacillus ginsengarvi</name>
    <dbReference type="NCBI Taxonomy" id="400777"/>
    <lineage>
        <taxon>Bacteria</taxon>
        <taxon>Bacillati</taxon>
        <taxon>Bacillota</taxon>
        <taxon>Bacilli</taxon>
        <taxon>Bacillales</taxon>
        <taxon>Paenibacillaceae</taxon>
        <taxon>Paenibacillus</taxon>
    </lineage>
</organism>
<dbReference type="Proteomes" id="UP000282311">
    <property type="component" value="Unassembled WGS sequence"/>
</dbReference>
<evidence type="ECO:0000313" key="6">
    <source>
        <dbReference type="EMBL" id="RKN70686.1"/>
    </source>
</evidence>
<keyword evidence="2" id="KW-0732">Signal</keyword>
<name>A0A3B0BF98_9BACL</name>
<dbReference type="PANTHER" id="PTHR43649:SF33">
    <property type="entry name" value="POLYGALACTURONAN_RHAMNOGALACTURONAN-BINDING PROTEIN YTCQ"/>
    <property type="match status" value="1"/>
</dbReference>
<evidence type="ECO:0000256" key="3">
    <source>
        <dbReference type="ARBA" id="ARBA00023136"/>
    </source>
</evidence>
<dbReference type="PANTHER" id="PTHR43649">
    <property type="entry name" value="ARABINOSE-BINDING PROTEIN-RELATED"/>
    <property type="match status" value="1"/>
</dbReference>
<dbReference type="EMBL" id="RBAH01000030">
    <property type="protein sequence ID" value="RKN70686.1"/>
    <property type="molecule type" value="Genomic_DNA"/>
</dbReference>
<dbReference type="InterPro" id="IPR050490">
    <property type="entry name" value="Bact_solute-bd_prot1"/>
</dbReference>
<evidence type="ECO:0000313" key="7">
    <source>
        <dbReference type="Proteomes" id="UP000282311"/>
    </source>
</evidence>
<dbReference type="PROSITE" id="PS51257">
    <property type="entry name" value="PROKAR_LIPOPROTEIN"/>
    <property type="match status" value="1"/>
</dbReference>
<reference evidence="6 7" key="1">
    <citation type="journal article" date="2007" name="Int. J. Syst. Evol. Microbiol.">
        <title>Paenibacillus ginsengarvi sp. nov., isolated from soil from ginseng cultivation.</title>
        <authorList>
            <person name="Yoon M.H."/>
            <person name="Ten L.N."/>
            <person name="Im W.T."/>
        </authorList>
    </citation>
    <scope>NUCLEOTIDE SEQUENCE [LARGE SCALE GENOMIC DNA]</scope>
    <source>
        <strain evidence="6 7">KCTC 13059</strain>
    </source>
</reference>
<evidence type="ECO:0000256" key="4">
    <source>
        <dbReference type="ARBA" id="ARBA00023139"/>
    </source>
</evidence>
<evidence type="ECO:0000256" key="1">
    <source>
        <dbReference type="ARBA" id="ARBA00022475"/>
    </source>
</evidence>
<dbReference type="SUPFAM" id="SSF53850">
    <property type="entry name" value="Periplasmic binding protein-like II"/>
    <property type="match status" value="1"/>
</dbReference>
<proteinExistence type="predicted"/>
<dbReference type="Gene3D" id="3.40.190.10">
    <property type="entry name" value="Periplasmic binding protein-like II"/>
    <property type="match status" value="2"/>
</dbReference>
<dbReference type="AlphaFoldDB" id="A0A3B0BF98"/>
<protein>
    <submittedName>
        <fullName evidence="6">Extracellular solute-binding protein</fullName>
    </submittedName>
</protein>
<gene>
    <name evidence="6" type="ORF">D7M11_30075</name>
</gene>
<keyword evidence="7" id="KW-1185">Reference proteome</keyword>
<keyword evidence="3" id="KW-0472">Membrane</keyword>
<dbReference type="InterPro" id="IPR006059">
    <property type="entry name" value="SBP"/>
</dbReference>
<dbReference type="Pfam" id="PF13416">
    <property type="entry name" value="SBP_bac_8"/>
    <property type="match status" value="1"/>
</dbReference>
<keyword evidence="1" id="KW-1003">Cell membrane</keyword>
<keyword evidence="4" id="KW-0564">Palmitate</keyword>
<keyword evidence="5" id="KW-0449">Lipoprotein</keyword>
<accession>A0A3B0BF98</accession>
<sequence length="564" mass="61871">MRFVQRGKSMGFGYRRGCASIAATAAVLLLGGCIGGLGGCGTTQVKTPAADAGNKNGELVYKYVPPIELSTVGTTLPAPVYPPGDDRNDNAWTRHLRDNLGIVVNKWWETSAGQLEQKTNLMIASGNIPSFFIATPTQLVQLERAGLIEDLSGVYPQYASANVRSVIEEAGPEVLEAAKIGGKLMGIPFTGVAKESVPMLWVREDWRSRLNLPQPKTTDDVLTIAEAFAKRDPDGNGRNDTFGLALNKSLSMGIGLLNGYHAYKGIWITERDGRLAYGSVRPEMKQALGKLRDMYGAGLIDPDFGIKESSKVYESIGAGQIGMAYGSLSANELYLQTPGSRWLAYPAPSADGSSAMLQHGLNLNIGFWVVKKGTPHPEAVLRMADEFVKKFYLNTDDAVYKRFNYDIEQKASIWQQAPVKLYKSYKNAEISAHLEPFLVSGKEPTAAEKARLTPEEREKYVLIQDYLSGRSAEWSVIARNGLRGGGTVILDYVKKGQLLADRFYGLPTKTMVRKQPTLAKLEEDVMKRIILGAPLEEFDQFAEDWKRLGGDEITAEVNEWAGAK</sequence>
<comment type="caution">
    <text evidence="6">The sequence shown here is derived from an EMBL/GenBank/DDBJ whole genome shotgun (WGS) entry which is preliminary data.</text>
</comment>
<evidence type="ECO:0000256" key="2">
    <source>
        <dbReference type="ARBA" id="ARBA00022729"/>
    </source>
</evidence>
<evidence type="ECO:0000256" key="5">
    <source>
        <dbReference type="ARBA" id="ARBA00023288"/>
    </source>
</evidence>